<dbReference type="RefSeq" id="WP_005957356.1">
    <property type="nucleotide sequence ID" value="NZ_CAXOUJ010000023.1"/>
</dbReference>
<name>A0A170MW07_9FUSO</name>
<accession>A0A170MW07</accession>
<evidence type="ECO:0000259" key="3">
    <source>
        <dbReference type="PROSITE" id="PS51459"/>
    </source>
</evidence>
<dbReference type="InterPro" id="IPR036597">
    <property type="entry name" value="Fido-like_dom_sf"/>
</dbReference>
<sequence>MENKYKKMEKIYYSDKEYQIEYEKRVNNPASYVTNLKIKTIWKGKKTTEEIPLFYMNLLEHTKLQEKIFQNSQKILNLSQKLPNLAIKLVFDTVLVNELLHTNQLEGIHSSKKELYFSLKEEKSEIRKQEKINGLIKKYIDIYRKRFEKIENLGSVSQFREIYEELFSNLLGEENYQLDGEIFRKDSVSIQDSSGRVIHRGVSGEKNILMKLNDLLLFMNQEDLPFLLKAAISHFFIEYIHPFCDGNGRFGRYLFSMYLARKLDRFSALSFSYAIQRRKEEYYKSFQDVEKRNNFGEVTFFVDNIYRTIDLGQKSILQLLEEKVEAMKKVHKVAEEVSLKNTLHEKELQLLFLYMQDCIFHQFEYISNMEIFDFLKDTSRSMSKLTLNKYTKKMEEKGYLQQIKKRPLTYRLSDTFMKTYHF</sequence>
<feature type="active site" evidence="1">
    <location>
        <position position="241"/>
    </location>
</feature>
<dbReference type="InterPro" id="IPR003812">
    <property type="entry name" value="Fido"/>
</dbReference>
<gene>
    <name evidence="4" type="ORF">A2J07_05755</name>
</gene>
<evidence type="ECO:0000256" key="2">
    <source>
        <dbReference type="PIRSR" id="PIRSR640198-2"/>
    </source>
</evidence>
<dbReference type="PROSITE" id="PS51459">
    <property type="entry name" value="FIDO"/>
    <property type="match status" value="1"/>
</dbReference>
<dbReference type="Pfam" id="PF02661">
    <property type="entry name" value="Fic"/>
    <property type="match status" value="1"/>
</dbReference>
<feature type="domain" description="Fido" evidence="3">
    <location>
        <begin position="154"/>
        <end position="304"/>
    </location>
</feature>
<evidence type="ECO:0000313" key="4">
    <source>
        <dbReference type="EMBL" id="KYL03559.1"/>
    </source>
</evidence>
<feature type="binding site" evidence="2">
    <location>
        <begin position="245"/>
        <end position="252"/>
    </location>
    <ligand>
        <name>ATP</name>
        <dbReference type="ChEBI" id="CHEBI:30616"/>
    </ligand>
</feature>
<organism evidence="4 5">
    <name type="scientific">Fusobacterium necrophorum subsp. funduliforme</name>
    <dbReference type="NCBI Taxonomy" id="143387"/>
    <lineage>
        <taxon>Bacteria</taxon>
        <taxon>Fusobacteriati</taxon>
        <taxon>Fusobacteriota</taxon>
        <taxon>Fusobacteriia</taxon>
        <taxon>Fusobacteriales</taxon>
        <taxon>Fusobacteriaceae</taxon>
        <taxon>Fusobacterium</taxon>
    </lineage>
</organism>
<reference evidence="4 5" key="1">
    <citation type="submission" date="2016-03" db="EMBL/GenBank/DDBJ databases">
        <title>Comparative genomics of human isolates of Fusobacterium necrophorum.</title>
        <authorList>
            <person name="Jensen A."/>
            <person name="Bank S."/>
            <person name="Andersen P.S."/>
            <person name="Kristensen L.H."/>
            <person name="Prag J."/>
        </authorList>
    </citation>
    <scope>NUCLEOTIDE SEQUENCE [LARGE SCALE GENOMIC DNA]</scope>
    <source>
        <strain evidence="4 5">LS_1264</strain>
    </source>
</reference>
<keyword evidence="2" id="KW-0067">ATP-binding</keyword>
<proteinExistence type="predicted"/>
<evidence type="ECO:0000313" key="5">
    <source>
        <dbReference type="Proteomes" id="UP000075816"/>
    </source>
</evidence>
<feature type="binding site" evidence="2">
    <location>
        <begin position="282"/>
        <end position="283"/>
    </location>
    <ligand>
        <name>ATP</name>
        <dbReference type="ChEBI" id="CHEBI:30616"/>
    </ligand>
</feature>
<dbReference type="PANTHER" id="PTHR13504">
    <property type="entry name" value="FIDO DOMAIN-CONTAINING PROTEIN DDB_G0283145"/>
    <property type="match status" value="1"/>
</dbReference>
<dbReference type="GO" id="GO:0005524">
    <property type="term" value="F:ATP binding"/>
    <property type="evidence" value="ECO:0007669"/>
    <property type="project" value="UniProtKB-KW"/>
</dbReference>
<dbReference type="PANTHER" id="PTHR13504:SF40">
    <property type="entry name" value="FIDO DOMAIN-CONTAINING PROTEIN"/>
    <property type="match status" value="1"/>
</dbReference>
<dbReference type="Proteomes" id="UP000075816">
    <property type="component" value="Unassembled WGS sequence"/>
</dbReference>
<evidence type="ECO:0000256" key="1">
    <source>
        <dbReference type="PIRSR" id="PIRSR640198-1"/>
    </source>
</evidence>
<dbReference type="AlphaFoldDB" id="A0A170MW07"/>
<dbReference type="EMBL" id="LVEA01000042">
    <property type="protein sequence ID" value="KYL03559.1"/>
    <property type="molecule type" value="Genomic_DNA"/>
</dbReference>
<dbReference type="Gene3D" id="1.10.3290.10">
    <property type="entry name" value="Fido-like domain"/>
    <property type="match status" value="1"/>
</dbReference>
<dbReference type="InterPro" id="IPR040198">
    <property type="entry name" value="Fido_containing"/>
</dbReference>
<dbReference type="SUPFAM" id="SSF140931">
    <property type="entry name" value="Fic-like"/>
    <property type="match status" value="1"/>
</dbReference>
<feature type="binding site" evidence="2">
    <location>
        <position position="294"/>
    </location>
    <ligand>
        <name>ATP</name>
        <dbReference type="ChEBI" id="CHEBI:30616"/>
    </ligand>
</feature>
<protein>
    <submittedName>
        <fullName evidence="4">Cell filamentation protein Fic</fullName>
    </submittedName>
</protein>
<comment type="caution">
    <text evidence="4">The sequence shown here is derived from an EMBL/GenBank/DDBJ whole genome shotgun (WGS) entry which is preliminary data.</text>
</comment>
<keyword evidence="2" id="KW-0547">Nucleotide-binding</keyword>
<dbReference type="eggNOG" id="COG3177">
    <property type="taxonomic scope" value="Bacteria"/>
</dbReference>
<dbReference type="KEGG" id="fnf:BSQ88_00860"/>